<dbReference type="InterPro" id="IPR029021">
    <property type="entry name" value="Prot-tyrosine_phosphatase-like"/>
</dbReference>
<dbReference type="InterPro" id="IPR026893">
    <property type="entry name" value="Tyr/Ser_Pase_IphP-type"/>
</dbReference>
<feature type="region of interest" description="Disordered" evidence="1">
    <location>
        <begin position="22"/>
        <end position="66"/>
    </location>
</feature>
<feature type="compositionally biased region" description="Low complexity" evidence="1">
    <location>
        <begin position="22"/>
        <end position="49"/>
    </location>
</feature>
<dbReference type="Pfam" id="PF13350">
    <property type="entry name" value="Y_phosphatase3"/>
    <property type="match status" value="1"/>
</dbReference>
<keyword evidence="3" id="KW-1185">Reference proteome</keyword>
<accession>A0ABP6EC61</accession>
<protein>
    <recommendedName>
        <fullName evidence="4">Protein tyrosine phosphatase</fullName>
    </recommendedName>
</protein>
<dbReference type="SUPFAM" id="SSF52799">
    <property type="entry name" value="(Phosphotyrosine protein) phosphatases II"/>
    <property type="match status" value="1"/>
</dbReference>
<name>A0ABP6EC61_9ACTN</name>
<organism evidence="2 3">
    <name type="scientific">Streptomyces lunalinharesii</name>
    <dbReference type="NCBI Taxonomy" id="333384"/>
    <lineage>
        <taxon>Bacteria</taxon>
        <taxon>Bacillati</taxon>
        <taxon>Actinomycetota</taxon>
        <taxon>Actinomycetes</taxon>
        <taxon>Kitasatosporales</taxon>
        <taxon>Streptomycetaceae</taxon>
        <taxon>Streptomyces</taxon>
    </lineage>
</organism>
<dbReference type="Gene3D" id="3.90.190.10">
    <property type="entry name" value="Protein tyrosine phosphatase superfamily"/>
    <property type="match status" value="1"/>
</dbReference>
<evidence type="ECO:0000256" key="1">
    <source>
        <dbReference type="SAM" id="MobiDB-lite"/>
    </source>
</evidence>
<proteinExistence type="predicted"/>
<dbReference type="Proteomes" id="UP001500994">
    <property type="component" value="Unassembled WGS sequence"/>
</dbReference>
<dbReference type="PROSITE" id="PS51257">
    <property type="entry name" value="PROKAR_LIPOPROTEIN"/>
    <property type="match status" value="1"/>
</dbReference>
<gene>
    <name evidence="2" type="ORF">GCM10009864_37210</name>
</gene>
<reference evidence="3" key="1">
    <citation type="journal article" date="2019" name="Int. J. Syst. Evol. Microbiol.">
        <title>The Global Catalogue of Microorganisms (GCM) 10K type strain sequencing project: providing services to taxonomists for standard genome sequencing and annotation.</title>
        <authorList>
            <consortium name="The Broad Institute Genomics Platform"/>
            <consortium name="The Broad Institute Genome Sequencing Center for Infectious Disease"/>
            <person name="Wu L."/>
            <person name="Ma J."/>
        </authorList>
    </citation>
    <scope>NUCLEOTIDE SEQUENCE [LARGE SCALE GENOMIC DNA]</scope>
    <source>
        <strain evidence="3">JCM 16374</strain>
    </source>
</reference>
<comment type="caution">
    <text evidence="2">The sequence shown here is derived from an EMBL/GenBank/DDBJ whole genome shotgun (WGS) entry which is preliminary data.</text>
</comment>
<evidence type="ECO:0000313" key="3">
    <source>
        <dbReference type="Proteomes" id="UP001500994"/>
    </source>
</evidence>
<evidence type="ECO:0000313" key="2">
    <source>
        <dbReference type="EMBL" id="GAA2664953.1"/>
    </source>
</evidence>
<dbReference type="EMBL" id="BAAARK010000010">
    <property type="protein sequence ID" value="GAA2664953.1"/>
    <property type="molecule type" value="Genomic_DNA"/>
</dbReference>
<evidence type="ECO:0008006" key="4">
    <source>
        <dbReference type="Google" id="ProtNLM"/>
    </source>
</evidence>
<sequence>MRRLVVAATGLGVLATGAVGCSARPAPDAAGSGSRSAARAAATAPVPRSMGLRDAPNARDLGGYRTADGHEVRHGVVYRADALNHLTPAEQRTLTEDGVTEDLDFRSPAEVATARDALPTGVHRTALPVYDPKADLSRTMATLLAGGPAAQQRALGAGKAVQMMDAYYAWLVSDPAAGKAFGAAARAIADGRTPVLYHCTQGKDRTGWMSAVLLTAAGVPRTTVDQDYLASNHYLQAANDRQVAQLQAAGKLKDPALLEPVLGVRESYLDAAFNEVKAKYGSFDGYLGKGLGLDRATERKLRQRLIAA</sequence>